<dbReference type="InterPro" id="IPR036388">
    <property type="entry name" value="WH-like_DNA-bd_sf"/>
</dbReference>
<evidence type="ECO:0000259" key="4">
    <source>
        <dbReference type="PROSITE" id="PS51118"/>
    </source>
</evidence>
<dbReference type="PANTHER" id="PTHR33204:SF18">
    <property type="entry name" value="TRANSCRIPTIONAL REGULATORY PROTEIN"/>
    <property type="match status" value="1"/>
</dbReference>
<evidence type="ECO:0000313" key="5">
    <source>
        <dbReference type="EMBL" id="MBC2959753.1"/>
    </source>
</evidence>
<dbReference type="CDD" id="cd00090">
    <property type="entry name" value="HTH_ARSR"/>
    <property type="match status" value="1"/>
</dbReference>
<dbReference type="InterPro" id="IPR036527">
    <property type="entry name" value="SCP2_sterol-bd_dom_sf"/>
</dbReference>
<dbReference type="InterPro" id="IPR011991">
    <property type="entry name" value="ArsR-like_HTH"/>
</dbReference>
<comment type="caution">
    <text evidence="5">The sequence shown here is derived from an EMBL/GenBank/DDBJ whole genome shotgun (WGS) entry which is preliminary data.</text>
</comment>
<dbReference type="EMBL" id="JACMYC010000002">
    <property type="protein sequence ID" value="MBC2959753.1"/>
    <property type="molecule type" value="Genomic_DNA"/>
</dbReference>
<keyword evidence="3" id="KW-0804">Transcription</keyword>
<evidence type="ECO:0000256" key="2">
    <source>
        <dbReference type="ARBA" id="ARBA00023125"/>
    </source>
</evidence>
<organism evidence="5 6">
    <name type="scientific">Nocardioides deserti</name>
    <dbReference type="NCBI Taxonomy" id="1588644"/>
    <lineage>
        <taxon>Bacteria</taxon>
        <taxon>Bacillati</taxon>
        <taxon>Actinomycetota</taxon>
        <taxon>Actinomycetes</taxon>
        <taxon>Propionibacteriales</taxon>
        <taxon>Nocardioidaceae</taxon>
        <taxon>Nocardioides</taxon>
    </lineage>
</organism>
<dbReference type="Gene3D" id="1.10.10.10">
    <property type="entry name" value="Winged helix-like DNA-binding domain superfamily/Winged helix DNA-binding domain"/>
    <property type="match status" value="1"/>
</dbReference>
<dbReference type="PANTHER" id="PTHR33204">
    <property type="entry name" value="TRANSCRIPTIONAL REGULATOR, MARR FAMILY"/>
    <property type="match status" value="1"/>
</dbReference>
<evidence type="ECO:0000256" key="1">
    <source>
        <dbReference type="ARBA" id="ARBA00023015"/>
    </source>
</evidence>
<gene>
    <name evidence="5" type="ORF">H7344_05530</name>
</gene>
<dbReference type="Proteomes" id="UP000604001">
    <property type="component" value="Unassembled WGS sequence"/>
</dbReference>
<dbReference type="Pfam" id="PF01638">
    <property type="entry name" value="HxlR"/>
    <property type="match status" value="1"/>
</dbReference>
<keyword evidence="2" id="KW-0238">DNA-binding</keyword>
<evidence type="ECO:0000256" key="3">
    <source>
        <dbReference type="ARBA" id="ARBA00023163"/>
    </source>
</evidence>
<keyword evidence="6" id="KW-1185">Reference proteome</keyword>
<feature type="domain" description="HTH hxlR-type" evidence="4">
    <location>
        <begin position="8"/>
        <end position="99"/>
    </location>
</feature>
<dbReference type="InterPro" id="IPR036390">
    <property type="entry name" value="WH_DNA-bd_sf"/>
</dbReference>
<reference evidence="5 6" key="1">
    <citation type="submission" date="2020-08" db="EMBL/GenBank/DDBJ databases">
        <title>novel species in genus Nocardioides.</title>
        <authorList>
            <person name="Zhang G."/>
        </authorList>
    </citation>
    <scope>NUCLEOTIDE SEQUENCE [LARGE SCALE GENOMIC DNA]</scope>
    <source>
        <strain evidence="5 6">SC8A-24</strain>
    </source>
</reference>
<protein>
    <submittedName>
        <fullName evidence="5">Helix-turn-helix transcriptional regulator</fullName>
    </submittedName>
</protein>
<dbReference type="SUPFAM" id="SSF46785">
    <property type="entry name" value="Winged helix' DNA-binding domain"/>
    <property type="match status" value="1"/>
</dbReference>
<dbReference type="SUPFAM" id="SSF55718">
    <property type="entry name" value="SCP-like"/>
    <property type="match status" value="1"/>
</dbReference>
<accession>A0ABR6U6L4</accession>
<sequence length="226" mass="25509">MTRYGQYCPITRSLEILGDRWTLLIVRDLLLGATHFNELSRGLPGMSRAILSKRLDLLERHGLVSHAAEGYVPTAACRDLHPIIFGLAEWGARWAFGEPRTDELDPTVLMWWIRSGIDPAPFGGRRVVLHVRLSEGRRRRFWFVISPDDVSLCFTDPGHEVDIWLDSSLATLYQVWEGRFELRSAVRQGLVALTGQRDVLLVLPEALLFSPVAPIVRRTTLSPAAT</sequence>
<keyword evidence="1" id="KW-0805">Transcription regulation</keyword>
<name>A0ABR6U6L4_9ACTN</name>
<dbReference type="PROSITE" id="PS51118">
    <property type="entry name" value="HTH_HXLR"/>
    <property type="match status" value="1"/>
</dbReference>
<proteinExistence type="predicted"/>
<dbReference type="RefSeq" id="WP_186344989.1">
    <property type="nucleotide sequence ID" value="NZ_BMMR01000002.1"/>
</dbReference>
<evidence type="ECO:0000313" key="6">
    <source>
        <dbReference type="Proteomes" id="UP000604001"/>
    </source>
</evidence>
<dbReference type="InterPro" id="IPR002577">
    <property type="entry name" value="HTH_HxlR"/>
</dbReference>